<evidence type="ECO:0000313" key="8">
    <source>
        <dbReference type="Proteomes" id="UP000649151"/>
    </source>
</evidence>
<dbReference type="CDD" id="cd02869">
    <property type="entry name" value="PseudoU_synth_RluA_like"/>
    <property type="match status" value="1"/>
</dbReference>
<feature type="domain" description="RNA-binding S4" evidence="6">
    <location>
        <begin position="13"/>
        <end position="81"/>
    </location>
</feature>
<comment type="similarity">
    <text evidence="2 5">Belongs to the pseudouridine synthase RluA family.</text>
</comment>
<comment type="function">
    <text evidence="5">Responsible for synthesis of pseudouridine from uracil.</text>
</comment>
<protein>
    <recommendedName>
        <fullName evidence="5">Pseudouridine synthase</fullName>
        <ecNumber evidence="5">5.4.99.-</ecNumber>
    </recommendedName>
</protein>
<dbReference type="Proteomes" id="UP000649151">
    <property type="component" value="Unassembled WGS sequence"/>
</dbReference>
<sequence>MKEYTIGSNDAGQRVDKFILKVAKQLPKSMLYKMIRKKRIKRNGKRCDAADQLVEGDLLQLYINDEFFGEQKESVIFNPLRREFDIVYEDQNILLVNKPIGLRVHGDQGETENTLVHQVQQYLIEKGDYCPEQEQSFSPALCNRLDRNTQGIVIAAKNAASLRMLNQKIQERQIQKYYLCMVTGVPKPEHQLLVGYWKKNQKNNLVTISPQPVPDGKKVITEYTVQKQNGEYSLLEIQLHTGRSHQIRAHMASIGHPLVGDVKYGGEKQKGYQCLCAYKLKFQFDTDAGILNYLNQQEFSLKQVWFKDQLS</sequence>
<dbReference type="Gene3D" id="3.10.290.10">
    <property type="entry name" value="RNA-binding S4 domain"/>
    <property type="match status" value="1"/>
</dbReference>
<evidence type="ECO:0000256" key="1">
    <source>
        <dbReference type="ARBA" id="ARBA00000073"/>
    </source>
</evidence>
<dbReference type="PROSITE" id="PS50889">
    <property type="entry name" value="S4"/>
    <property type="match status" value="1"/>
</dbReference>
<dbReference type="RefSeq" id="WP_186996375.1">
    <property type="nucleotide sequence ID" value="NZ_JACOQK010000001.1"/>
</dbReference>
<dbReference type="InterPro" id="IPR002942">
    <property type="entry name" value="S4_RNA-bd"/>
</dbReference>
<dbReference type="Pfam" id="PF00849">
    <property type="entry name" value="PseudoU_synth_2"/>
    <property type="match status" value="1"/>
</dbReference>
<evidence type="ECO:0000313" key="7">
    <source>
        <dbReference type="EMBL" id="MBC5787411.1"/>
    </source>
</evidence>
<comment type="catalytic activity">
    <reaction evidence="1 5">
        <text>a uridine in RNA = a pseudouridine in RNA</text>
        <dbReference type="Rhea" id="RHEA:48348"/>
        <dbReference type="Rhea" id="RHEA-COMP:12068"/>
        <dbReference type="Rhea" id="RHEA-COMP:12069"/>
        <dbReference type="ChEBI" id="CHEBI:65314"/>
        <dbReference type="ChEBI" id="CHEBI:65315"/>
    </reaction>
</comment>
<keyword evidence="4" id="KW-0694">RNA-binding</keyword>
<evidence type="ECO:0000259" key="6">
    <source>
        <dbReference type="SMART" id="SM00363"/>
    </source>
</evidence>
<evidence type="ECO:0000256" key="2">
    <source>
        <dbReference type="ARBA" id="ARBA00010876"/>
    </source>
</evidence>
<name>A0ABR7IQI5_9CLOT</name>
<accession>A0ABR7IQI5</accession>
<dbReference type="Gene3D" id="3.30.2350.10">
    <property type="entry name" value="Pseudouridine synthase"/>
    <property type="match status" value="1"/>
</dbReference>
<reference evidence="7 8" key="1">
    <citation type="submission" date="2020-08" db="EMBL/GenBank/DDBJ databases">
        <title>Genome public.</title>
        <authorList>
            <person name="Liu C."/>
            <person name="Sun Q."/>
        </authorList>
    </citation>
    <scope>NUCLEOTIDE SEQUENCE [LARGE SCALE GENOMIC DNA]</scope>
    <source>
        <strain evidence="7 8">NSJ-27</strain>
    </source>
</reference>
<evidence type="ECO:0000256" key="4">
    <source>
        <dbReference type="PROSITE-ProRule" id="PRU00182"/>
    </source>
</evidence>
<dbReference type="EMBL" id="JACOQK010000001">
    <property type="protein sequence ID" value="MBC5787411.1"/>
    <property type="molecule type" value="Genomic_DNA"/>
</dbReference>
<dbReference type="EC" id="5.4.99.-" evidence="5"/>
<dbReference type="NCBIfam" id="TIGR00005">
    <property type="entry name" value="rluA_subfam"/>
    <property type="match status" value="1"/>
</dbReference>
<proteinExistence type="inferred from homology"/>
<evidence type="ECO:0000256" key="3">
    <source>
        <dbReference type="ARBA" id="ARBA00023235"/>
    </source>
</evidence>
<dbReference type="SUPFAM" id="SSF55120">
    <property type="entry name" value="Pseudouridine synthase"/>
    <property type="match status" value="1"/>
</dbReference>
<keyword evidence="8" id="KW-1185">Reference proteome</keyword>
<keyword evidence="3 5" id="KW-0413">Isomerase</keyword>
<dbReference type="CDD" id="cd00165">
    <property type="entry name" value="S4"/>
    <property type="match status" value="1"/>
</dbReference>
<dbReference type="InterPro" id="IPR036986">
    <property type="entry name" value="S4_RNA-bd_sf"/>
</dbReference>
<evidence type="ECO:0000256" key="5">
    <source>
        <dbReference type="RuleBase" id="RU362028"/>
    </source>
</evidence>
<dbReference type="SMART" id="SM00363">
    <property type="entry name" value="S4"/>
    <property type="match status" value="1"/>
</dbReference>
<dbReference type="PANTHER" id="PTHR21600">
    <property type="entry name" value="MITOCHONDRIAL RNA PSEUDOURIDINE SYNTHASE"/>
    <property type="match status" value="1"/>
</dbReference>
<dbReference type="InterPro" id="IPR006145">
    <property type="entry name" value="PsdUridine_synth_RsuA/RluA"/>
</dbReference>
<dbReference type="InterPro" id="IPR020103">
    <property type="entry name" value="PsdUridine_synth_cat_dom_sf"/>
</dbReference>
<dbReference type="SUPFAM" id="SSF55174">
    <property type="entry name" value="Alpha-L RNA-binding motif"/>
    <property type="match status" value="1"/>
</dbReference>
<dbReference type="InterPro" id="IPR006225">
    <property type="entry name" value="PsdUridine_synth_RluC/D"/>
</dbReference>
<comment type="caution">
    <text evidence="7">The sequence shown here is derived from an EMBL/GenBank/DDBJ whole genome shotgun (WGS) entry which is preliminary data.</text>
</comment>
<dbReference type="InterPro" id="IPR050188">
    <property type="entry name" value="RluA_PseudoU_synthase"/>
</dbReference>
<gene>
    <name evidence="7" type="ORF">H8Z77_05150</name>
</gene>
<organism evidence="7 8">
    <name type="scientific">Clostridium facile</name>
    <dbReference type="NCBI Taxonomy" id="2763035"/>
    <lineage>
        <taxon>Bacteria</taxon>
        <taxon>Bacillati</taxon>
        <taxon>Bacillota</taxon>
        <taxon>Clostridia</taxon>
        <taxon>Eubacteriales</taxon>
        <taxon>Clostridiaceae</taxon>
        <taxon>Clostridium</taxon>
    </lineage>
</organism>